<reference evidence="1 2" key="1">
    <citation type="submission" date="2016-03" db="EMBL/GenBank/DDBJ databases">
        <title>EvidentialGene: Evidence-directed Construction of Genes on Genomes.</title>
        <authorList>
            <person name="Gilbert D.G."/>
            <person name="Choi J.-H."/>
            <person name="Mockaitis K."/>
            <person name="Colbourne J."/>
            <person name="Pfrender M."/>
        </authorList>
    </citation>
    <scope>NUCLEOTIDE SEQUENCE [LARGE SCALE GENOMIC DNA]</scope>
    <source>
        <strain evidence="1 2">Xinb3</strain>
        <tissue evidence="1">Complete organism</tissue>
    </source>
</reference>
<proteinExistence type="predicted"/>
<dbReference type="Proteomes" id="UP000076858">
    <property type="component" value="Unassembled WGS sequence"/>
</dbReference>
<accession>A0A164HUK1</accession>
<feature type="non-terminal residue" evidence="1">
    <location>
        <position position="108"/>
    </location>
</feature>
<evidence type="ECO:0000313" key="2">
    <source>
        <dbReference type="Proteomes" id="UP000076858"/>
    </source>
</evidence>
<gene>
    <name evidence="1" type="ORF">APZ42_003077</name>
</gene>
<evidence type="ECO:0000313" key="1">
    <source>
        <dbReference type="EMBL" id="KZS00579.1"/>
    </source>
</evidence>
<protein>
    <submittedName>
        <fullName evidence="1">Uncharacterized protein</fullName>
    </submittedName>
</protein>
<keyword evidence="2" id="KW-1185">Reference proteome</keyword>
<organism evidence="1 2">
    <name type="scientific">Daphnia magna</name>
    <dbReference type="NCBI Taxonomy" id="35525"/>
    <lineage>
        <taxon>Eukaryota</taxon>
        <taxon>Metazoa</taxon>
        <taxon>Ecdysozoa</taxon>
        <taxon>Arthropoda</taxon>
        <taxon>Crustacea</taxon>
        <taxon>Branchiopoda</taxon>
        <taxon>Diplostraca</taxon>
        <taxon>Cladocera</taxon>
        <taxon>Anomopoda</taxon>
        <taxon>Daphniidae</taxon>
        <taxon>Daphnia</taxon>
    </lineage>
</organism>
<dbReference type="AlphaFoldDB" id="A0A164HUK1"/>
<sequence>AAVELRHLYRPGEAGGGPEHHVGLARPLAARGSRADEDVVDPVAVHVPRGTDGCPGLVAGVFAIDPKAVAAVERGQLELGGETVRAAEDHIGAAGIDSEKGGADSPDD</sequence>
<dbReference type="EMBL" id="LRGB01009428">
    <property type="protein sequence ID" value="KZS00579.1"/>
    <property type="molecule type" value="Genomic_DNA"/>
</dbReference>
<name>A0A164HUK1_9CRUS</name>
<feature type="non-terminal residue" evidence="1">
    <location>
        <position position="1"/>
    </location>
</feature>
<comment type="caution">
    <text evidence="1">The sequence shown here is derived from an EMBL/GenBank/DDBJ whole genome shotgun (WGS) entry which is preliminary data.</text>
</comment>